<feature type="transmembrane region" description="Helical" evidence="1">
    <location>
        <begin position="343"/>
        <end position="362"/>
    </location>
</feature>
<evidence type="ECO:0000313" key="3">
    <source>
        <dbReference type="Proteomes" id="UP000324233"/>
    </source>
</evidence>
<evidence type="ECO:0008006" key="4">
    <source>
        <dbReference type="Google" id="ProtNLM"/>
    </source>
</evidence>
<keyword evidence="1" id="KW-0812">Transmembrane</keyword>
<keyword evidence="1" id="KW-1133">Transmembrane helix</keyword>
<feature type="transmembrane region" description="Helical" evidence="1">
    <location>
        <begin position="312"/>
        <end position="331"/>
    </location>
</feature>
<feature type="transmembrane region" description="Helical" evidence="1">
    <location>
        <begin position="94"/>
        <end position="115"/>
    </location>
</feature>
<feature type="transmembrane region" description="Helical" evidence="1">
    <location>
        <begin position="284"/>
        <end position="305"/>
    </location>
</feature>
<organism evidence="2 3">
    <name type="scientific">Aquisphaera giovannonii</name>
    <dbReference type="NCBI Taxonomy" id="406548"/>
    <lineage>
        <taxon>Bacteria</taxon>
        <taxon>Pseudomonadati</taxon>
        <taxon>Planctomycetota</taxon>
        <taxon>Planctomycetia</taxon>
        <taxon>Isosphaerales</taxon>
        <taxon>Isosphaeraceae</taxon>
        <taxon>Aquisphaera</taxon>
    </lineage>
</organism>
<evidence type="ECO:0000313" key="2">
    <source>
        <dbReference type="EMBL" id="QEH33334.1"/>
    </source>
</evidence>
<protein>
    <recommendedName>
        <fullName evidence="4">Glycosyltransferase RgtA/B/C/D-like domain-containing protein</fullName>
    </recommendedName>
</protein>
<name>A0A5B9VZG7_9BACT</name>
<feature type="transmembrane region" description="Helical" evidence="1">
    <location>
        <begin position="180"/>
        <end position="201"/>
    </location>
</feature>
<feature type="transmembrane region" description="Helical" evidence="1">
    <location>
        <begin position="221"/>
        <end position="242"/>
    </location>
</feature>
<sequence>MDAEHVQVPRPGLRGIWRNVLGLIFVALCVAPHAGRLTRPSLYSDDVIRVAQLQTIPLTELLLRPFNEHIAPLFQLVSWVTWQACGHRLTAAPYAFTAASLAPFLLALGALFALVRREARSATAGLLACSAFSLSAVHLEAAWWYSGSSFTWALLATIVAWAWTIRALDLREAGEPSRNAWVVAAVSAMAAPAFSAIGLLAGPVAMVRAALDPRLKGREKTGAIIPLVGTVFYLAGAGLLRYDSILTASVHHNGDLVGGILAAMRAPADVLFPGFLGVANLDGLLGGGFDIAITSILLAAVTAWCSRSAARPAIVTGLSLIAGGYALTYCVRNQFGSHWLLEVQRYHLFPQLGLVLILAMAARRPLARLDGRPLAAMGFAASIAAVLLAVQIHRIREAGRPLSFPAQARSLIALEDLEQICRHRHLGRDEIVASLPPVRPRWFPHDGSILDMIPASPSSGRAPAEVLRIVLDSLAPRDLESLLGGMDATALLAFEPAPLEGRTIARGNLIASVGVRAEGPARWRAGAHRALLDFQLDRSAEGTARHLCIPGLDPAHEVELWWAGDREPWTEARSIRWAAGAPGATAIPLDRVPHWSAGHAHRVRLVVKSDGPIVVEAPRLLR</sequence>
<dbReference type="KEGG" id="agv:OJF2_18350"/>
<dbReference type="AlphaFoldDB" id="A0A5B9VZG7"/>
<gene>
    <name evidence="2" type="ORF">OJF2_18350</name>
</gene>
<dbReference type="Proteomes" id="UP000324233">
    <property type="component" value="Chromosome"/>
</dbReference>
<keyword evidence="3" id="KW-1185">Reference proteome</keyword>
<keyword evidence="1" id="KW-0472">Membrane</keyword>
<reference evidence="2 3" key="1">
    <citation type="submission" date="2019-08" db="EMBL/GenBank/DDBJ databases">
        <title>Deep-cultivation of Planctomycetes and their phenomic and genomic characterization uncovers novel biology.</title>
        <authorList>
            <person name="Wiegand S."/>
            <person name="Jogler M."/>
            <person name="Boedeker C."/>
            <person name="Pinto D."/>
            <person name="Vollmers J."/>
            <person name="Rivas-Marin E."/>
            <person name="Kohn T."/>
            <person name="Peeters S.H."/>
            <person name="Heuer A."/>
            <person name="Rast P."/>
            <person name="Oberbeckmann S."/>
            <person name="Bunk B."/>
            <person name="Jeske O."/>
            <person name="Meyerdierks A."/>
            <person name="Storesund J.E."/>
            <person name="Kallscheuer N."/>
            <person name="Luecker S."/>
            <person name="Lage O.M."/>
            <person name="Pohl T."/>
            <person name="Merkel B.J."/>
            <person name="Hornburger P."/>
            <person name="Mueller R.-W."/>
            <person name="Bruemmer F."/>
            <person name="Labrenz M."/>
            <person name="Spormann A.M."/>
            <person name="Op den Camp H."/>
            <person name="Overmann J."/>
            <person name="Amann R."/>
            <person name="Jetten M.S.M."/>
            <person name="Mascher T."/>
            <person name="Medema M.H."/>
            <person name="Devos D.P."/>
            <person name="Kaster A.-K."/>
            <person name="Ovreas L."/>
            <person name="Rohde M."/>
            <person name="Galperin M.Y."/>
            <person name="Jogler C."/>
        </authorList>
    </citation>
    <scope>NUCLEOTIDE SEQUENCE [LARGE SCALE GENOMIC DNA]</scope>
    <source>
        <strain evidence="2 3">OJF2</strain>
    </source>
</reference>
<feature type="transmembrane region" description="Helical" evidence="1">
    <location>
        <begin position="374"/>
        <end position="392"/>
    </location>
</feature>
<proteinExistence type="predicted"/>
<evidence type="ECO:0000256" key="1">
    <source>
        <dbReference type="SAM" id="Phobius"/>
    </source>
</evidence>
<feature type="transmembrane region" description="Helical" evidence="1">
    <location>
        <begin position="150"/>
        <end position="168"/>
    </location>
</feature>
<feature type="transmembrane region" description="Helical" evidence="1">
    <location>
        <begin position="16"/>
        <end position="35"/>
    </location>
</feature>
<dbReference type="EMBL" id="CP042997">
    <property type="protein sequence ID" value="QEH33334.1"/>
    <property type="molecule type" value="Genomic_DNA"/>
</dbReference>
<accession>A0A5B9VZG7</accession>